<dbReference type="GO" id="GO:0006364">
    <property type="term" value="P:rRNA processing"/>
    <property type="evidence" value="ECO:0007669"/>
    <property type="project" value="InterPro"/>
</dbReference>
<evidence type="ECO:0000256" key="4">
    <source>
        <dbReference type="SAM" id="MobiDB-lite"/>
    </source>
</evidence>
<evidence type="ECO:0000256" key="3">
    <source>
        <dbReference type="ARBA" id="ARBA00023242"/>
    </source>
</evidence>
<dbReference type="InterPro" id="IPR006709">
    <property type="entry name" value="SSU_processome_Utp14"/>
</dbReference>
<dbReference type="GO" id="GO:0032040">
    <property type="term" value="C:small-subunit processome"/>
    <property type="evidence" value="ECO:0007669"/>
    <property type="project" value="InterPro"/>
</dbReference>
<feature type="compositionally biased region" description="Acidic residues" evidence="4">
    <location>
        <begin position="65"/>
        <end position="74"/>
    </location>
</feature>
<organism evidence="5 6">
    <name type="scientific">Ceratocystis fimbriata f. sp. platani</name>
    <dbReference type="NCBI Taxonomy" id="88771"/>
    <lineage>
        <taxon>Eukaryota</taxon>
        <taxon>Fungi</taxon>
        <taxon>Dikarya</taxon>
        <taxon>Ascomycota</taxon>
        <taxon>Pezizomycotina</taxon>
        <taxon>Sordariomycetes</taxon>
        <taxon>Hypocreomycetidae</taxon>
        <taxon>Microascales</taxon>
        <taxon>Ceratocystidaceae</taxon>
        <taxon>Ceratocystis</taxon>
    </lineage>
</organism>
<feature type="compositionally biased region" description="Low complexity" evidence="4">
    <location>
        <begin position="797"/>
        <end position="807"/>
    </location>
</feature>
<feature type="region of interest" description="Disordered" evidence="4">
    <location>
        <begin position="400"/>
        <end position="419"/>
    </location>
</feature>
<feature type="compositionally biased region" description="Acidic residues" evidence="4">
    <location>
        <begin position="87"/>
        <end position="100"/>
    </location>
</feature>
<feature type="compositionally biased region" description="Basic residues" evidence="4">
    <location>
        <begin position="735"/>
        <end position="744"/>
    </location>
</feature>
<evidence type="ECO:0000313" key="5">
    <source>
        <dbReference type="EMBL" id="KKF94742.1"/>
    </source>
</evidence>
<feature type="compositionally biased region" description="Basic residues" evidence="4">
    <location>
        <begin position="1"/>
        <end position="12"/>
    </location>
</feature>
<dbReference type="OrthoDB" id="277439at2759"/>
<evidence type="ECO:0000256" key="2">
    <source>
        <dbReference type="ARBA" id="ARBA00022553"/>
    </source>
</evidence>
<feature type="compositionally biased region" description="Acidic residues" evidence="4">
    <location>
        <begin position="225"/>
        <end position="245"/>
    </location>
</feature>
<feature type="region of interest" description="Disordered" evidence="4">
    <location>
        <begin position="766"/>
        <end position="815"/>
    </location>
</feature>
<keyword evidence="3" id="KW-0539">Nucleus</keyword>
<dbReference type="EMBL" id="LBBL01000141">
    <property type="protein sequence ID" value="KKF94742.1"/>
    <property type="molecule type" value="Genomic_DNA"/>
</dbReference>
<evidence type="ECO:0000313" key="6">
    <source>
        <dbReference type="Proteomes" id="UP000034841"/>
    </source>
</evidence>
<feature type="compositionally biased region" description="Acidic residues" evidence="4">
    <location>
        <begin position="139"/>
        <end position="155"/>
    </location>
</feature>
<feature type="compositionally biased region" description="Acidic residues" evidence="4">
    <location>
        <begin position="202"/>
        <end position="216"/>
    </location>
</feature>
<feature type="region of interest" description="Disordered" evidence="4">
    <location>
        <begin position="692"/>
        <end position="711"/>
    </location>
</feature>
<protein>
    <submittedName>
        <fullName evidence="5">U3 small nucleolar RNA-associated protein 14</fullName>
    </submittedName>
</protein>
<dbReference type="Pfam" id="PF04615">
    <property type="entry name" value="Utp14"/>
    <property type="match status" value="1"/>
</dbReference>
<reference evidence="5 6" key="1">
    <citation type="submission" date="2015-04" db="EMBL/GenBank/DDBJ databases">
        <title>Genome sequence of Ceratocystis platani, a major pathogen of plane trees.</title>
        <authorList>
            <person name="Belbahri L."/>
        </authorList>
    </citation>
    <scope>NUCLEOTIDE SEQUENCE [LARGE SCALE GENOMIC DNA]</scope>
    <source>
        <strain evidence="5 6">CFO</strain>
    </source>
</reference>
<comment type="subcellular location">
    <subcellularLocation>
        <location evidence="1">Nucleus</location>
        <location evidence="1">Nucleolus</location>
    </subcellularLocation>
</comment>
<feature type="compositionally biased region" description="Acidic residues" evidence="4">
    <location>
        <begin position="549"/>
        <end position="568"/>
    </location>
</feature>
<comment type="caution">
    <text evidence="5">The sequence shown here is derived from an EMBL/GenBank/DDBJ whole genome shotgun (WGS) entry which is preliminary data.</text>
</comment>
<feature type="region of interest" description="Disordered" evidence="4">
    <location>
        <begin position="1"/>
        <end position="254"/>
    </location>
</feature>
<feature type="region of interest" description="Disordered" evidence="4">
    <location>
        <begin position="733"/>
        <end position="752"/>
    </location>
</feature>
<dbReference type="Proteomes" id="UP000034841">
    <property type="component" value="Unassembled WGS sequence"/>
</dbReference>
<feature type="compositionally biased region" description="Acidic residues" evidence="4">
    <location>
        <begin position="475"/>
        <end position="485"/>
    </location>
</feature>
<feature type="region of interest" description="Disordered" evidence="4">
    <location>
        <begin position="429"/>
        <end position="522"/>
    </location>
</feature>
<dbReference type="PANTHER" id="PTHR14150:SF12">
    <property type="entry name" value="U3 SMALL NUCLEOLAR RNA-ASSOCIATED PROTEIN 14 HOMOLOG A"/>
    <property type="match status" value="1"/>
</dbReference>
<feature type="compositionally biased region" description="Low complexity" evidence="4">
    <location>
        <begin position="677"/>
        <end position="687"/>
    </location>
</feature>
<evidence type="ECO:0000256" key="1">
    <source>
        <dbReference type="ARBA" id="ARBA00004604"/>
    </source>
</evidence>
<name>A0A0F8CVN2_CERFI</name>
<dbReference type="AlphaFoldDB" id="A0A0F8CVN2"/>
<feature type="compositionally biased region" description="Basic and acidic residues" evidence="4">
    <location>
        <begin position="599"/>
        <end position="622"/>
    </location>
</feature>
<gene>
    <name evidence="5" type="primary">UTP14</name>
    <name evidence="5" type="ORF">CFO_g2892</name>
</gene>
<proteinExistence type="predicted"/>
<feature type="compositionally biased region" description="Basic and acidic residues" evidence="4">
    <location>
        <begin position="462"/>
        <end position="473"/>
    </location>
</feature>
<keyword evidence="6" id="KW-1185">Reference proteome</keyword>
<feature type="region of interest" description="Disordered" evidence="4">
    <location>
        <begin position="537"/>
        <end position="687"/>
    </location>
</feature>
<feature type="compositionally biased region" description="Basic residues" evidence="4">
    <location>
        <begin position="441"/>
        <end position="461"/>
    </location>
</feature>
<feature type="compositionally biased region" description="Basic and acidic residues" evidence="4">
    <location>
        <begin position="537"/>
        <end position="546"/>
    </location>
</feature>
<dbReference type="PANTHER" id="PTHR14150">
    <property type="entry name" value="U3 SMALL NUCLEOLAR RNA-ASSOCIATED PROTEIN 14"/>
    <property type="match status" value="1"/>
</dbReference>
<accession>A0A0F8CVN2</accession>
<feature type="compositionally biased region" description="Basic and acidic residues" evidence="4">
    <location>
        <begin position="51"/>
        <end position="64"/>
    </location>
</feature>
<feature type="compositionally biased region" description="Basic and acidic residues" evidence="4">
    <location>
        <begin position="486"/>
        <end position="506"/>
    </location>
</feature>
<sequence length="975" mass="108175">MPGRQSHGRQSHGRPLATGPKKKTAAPNRRSTARAQATVLDAYNIAAKQFPQKEKRTPRSRFMDLEEDESEAEQTAEASRRNRHNNDEDDEDNEDDDDDEGDRRPAQRRGRRDDDGSDVEYGSDESGNEWRINGRIHEDEDSELDSDEAFGESDQEMFSGYAFGGSTSKSKKKNSDDEEEYDSDASSLGSDAVDLATALDMAEAESSEEEAQEADSESASNSEDSSSEENSEQDSSDEESDDDVDGPTKQKVTLKELASEFAGFDDDDDEKAISAGKQKISLSDLGLIKTRDANIRKSVKLLSKEEADPRGANAKLAVPLAPLQQAQVTRKVAFEKSAETLDRWTETIKANRRADHLQFPLLQDTPNASLSSKEFRPITAANASNELEKTMLDLLAQSGMSLERPKKKPVDDQGNELTPEQVAELVNKRRREREMRSREQKRAKRIKKIKSKAYHRIHRKQAQKDEMAIRAEMEANGELDSEAEREDAARKRALERVGARHRDSKWAKANSRTKRAVWDTDYREGIEDMARREIELKRRIEGKDSSSDYSDDDDSDNDSDASGDDNDADEKTRLRRQLAKLKAERDNDGSSSQLNKMDFMQRVESQRAHENDTMIREIERMLASDNEEESDPENMVNGQVGRRSFGGARTNEARTETAMDVDSDSDAANERPKKVAKTAASKSAPVAVSALVRKSDQRKAAGRAATEAEDDEVEFVLDNKGADLNTGDAWATVARSKKPSRKSKIAASSRAVELDISSATAMVLSGGGNAAVAPGDAVPATPSSRPAKKQTKAPIADTGADTSSSEGSDSESDNAIHHPLALRSERDLIARAFAGGDVVEKAFEAEKEEVIAEQEDKVVDNTLPGWGAWVGDGISSREANKHKGKFTTTIAGVKRKDRRDAKLSRVIINEKRVKKNDRYLASQLPHSYETADQYERSIRMPVGPEWMTKETFQASTKPRVLLKQGIIKPMSRPMR</sequence>
<feature type="compositionally biased region" description="Acidic residues" evidence="4">
    <location>
        <begin position="115"/>
        <end position="127"/>
    </location>
</feature>
<keyword evidence="2" id="KW-0597">Phosphoprotein</keyword>